<dbReference type="NCBIfam" id="NF001299">
    <property type="entry name" value="PRK00241.1"/>
    <property type="match status" value="1"/>
</dbReference>
<dbReference type="PROSITE" id="PS51462">
    <property type="entry name" value="NUDIX"/>
    <property type="match status" value="1"/>
</dbReference>
<gene>
    <name evidence="12" type="primary">nudC</name>
    <name evidence="12" type="ORF">RBR11_08905</name>
</gene>
<dbReference type="InterPro" id="IPR020084">
    <property type="entry name" value="NUDIX_hydrolase_CS"/>
</dbReference>
<accession>A0ABU0XIS2</accession>
<keyword evidence="7" id="KW-0460">Magnesium</keyword>
<dbReference type="EC" id="3.6.1.22" evidence="4"/>
<evidence type="ECO:0000256" key="4">
    <source>
        <dbReference type="ARBA" id="ARBA00012381"/>
    </source>
</evidence>
<feature type="domain" description="Nudix hydrolase" evidence="11">
    <location>
        <begin position="185"/>
        <end position="311"/>
    </location>
</feature>
<dbReference type="PROSITE" id="PS00893">
    <property type="entry name" value="NUDIX_BOX"/>
    <property type="match status" value="1"/>
</dbReference>
<comment type="similarity">
    <text evidence="3">Belongs to the Nudix hydrolase family. NudC subfamily.</text>
</comment>
<dbReference type="PANTHER" id="PTHR42904:SF6">
    <property type="entry name" value="NAD-CAPPED RNA HYDROLASE NUDT12"/>
    <property type="match status" value="1"/>
</dbReference>
<dbReference type="InterPro" id="IPR015376">
    <property type="entry name" value="Znr_NADH_PPase"/>
</dbReference>
<evidence type="ECO:0000313" key="12">
    <source>
        <dbReference type="EMBL" id="MDQ4214035.1"/>
    </source>
</evidence>
<evidence type="ECO:0000256" key="1">
    <source>
        <dbReference type="ARBA" id="ARBA00001946"/>
    </source>
</evidence>
<dbReference type="Pfam" id="PF09297">
    <property type="entry name" value="Zn_ribbon_NUD"/>
    <property type="match status" value="1"/>
</dbReference>
<comment type="caution">
    <text evidence="12">The sequence shown here is derived from an EMBL/GenBank/DDBJ whole genome shotgun (WGS) entry which is preliminary data.</text>
</comment>
<keyword evidence="5" id="KW-0479">Metal-binding</keyword>
<evidence type="ECO:0000256" key="10">
    <source>
        <dbReference type="SAM" id="MobiDB-lite"/>
    </source>
</evidence>
<evidence type="ECO:0000256" key="2">
    <source>
        <dbReference type="ARBA" id="ARBA00001947"/>
    </source>
</evidence>
<keyword evidence="8" id="KW-0520">NAD</keyword>
<dbReference type="InterPro" id="IPR000086">
    <property type="entry name" value="NUDIX_hydrolase_dom"/>
</dbReference>
<dbReference type="SUPFAM" id="SSF55811">
    <property type="entry name" value="Nudix"/>
    <property type="match status" value="1"/>
</dbReference>
<keyword evidence="6 12" id="KW-0378">Hydrolase</keyword>
<dbReference type="RefSeq" id="WP_308488969.1">
    <property type="nucleotide sequence ID" value="NZ_JAVFCB010000004.1"/>
</dbReference>
<comment type="cofactor">
    <cofactor evidence="2">
        <name>Zn(2+)</name>
        <dbReference type="ChEBI" id="CHEBI:29105"/>
    </cofactor>
</comment>
<organism evidence="12 13">
    <name type="scientific">Microbacterium capsulatum</name>
    <dbReference type="NCBI Taxonomy" id="3041921"/>
    <lineage>
        <taxon>Bacteria</taxon>
        <taxon>Bacillati</taxon>
        <taxon>Actinomycetota</taxon>
        <taxon>Actinomycetes</taxon>
        <taxon>Micrococcales</taxon>
        <taxon>Microbacteriaceae</taxon>
        <taxon>Microbacterium</taxon>
    </lineage>
</organism>
<dbReference type="CDD" id="cd03429">
    <property type="entry name" value="NUDIX_NADH_pyrophosphatase_Nudt13"/>
    <property type="match status" value="1"/>
</dbReference>
<comment type="cofactor">
    <cofactor evidence="1">
        <name>Mg(2+)</name>
        <dbReference type="ChEBI" id="CHEBI:18420"/>
    </cofactor>
</comment>
<name>A0ABU0XIS2_9MICO</name>
<feature type="region of interest" description="Disordered" evidence="10">
    <location>
        <begin position="1"/>
        <end position="36"/>
    </location>
</feature>
<dbReference type="Pfam" id="PF00293">
    <property type="entry name" value="NUDIX"/>
    <property type="match status" value="1"/>
</dbReference>
<evidence type="ECO:0000259" key="11">
    <source>
        <dbReference type="PROSITE" id="PS51462"/>
    </source>
</evidence>
<evidence type="ECO:0000256" key="8">
    <source>
        <dbReference type="ARBA" id="ARBA00023027"/>
    </source>
</evidence>
<protein>
    <recommendedName>
        <fullName evidence="4">NAD(+) diphosphatase</fullName>
        <ecNumber evidence="4">3.6.1.22</ecNumber>
    </recommendedName>
</protein>
<evidence type="ECO:0000313" key="13">
    <source>
        <dbReference type="Proteomes" id="UP001230289"/>
    </source>
</evidence>
<dbReference type="PANTHER" id="PTHR42904">
    <property type="entry name" value="NUDIX HYDROLASE, NUDC SUBFAMILY"/>
    <property type="match status" value="1"/>
</dbReference>
<proteinExistence type="inferred from homology"/>
<dbReference type="GO" id="GO:0016787">
    <property type="term" value="F:hydrolase activity"/>
    <property type="evidence" value="ECO:0007669"/>
    <property type="project" value="UniProtKB-KW"/>
</dbReference>
<dbReference type="InterPro" id="IPR049734">
    <property type="entry name" value="NudC-like_C"/>
</dbReference>
<dbReference type="InterPro" id="IPR050241">
    <property type="entry name" value="NAD-cap_RNA_hydrolase_NudC"/>
</dbReference>
<evidence type="ECO:0000256" key="9">
    <source>
        <dbReference type="ARBA" id="ARBA00023679"/>
    </source>
</evidence>
<keyword evidence="13" id="KW-1185">Reference proteome</keyword>
<dbReference type="EMBL" id="JAVFCB010000004">
    <property type="protein sequence ID" value="MDQ4214035.1"/>
    <property type="molecule type" value="Genomic_DNA"/>
</dbReference>
<evidence type="ECO:0000256" key="6">
    <source>
        <dbReference type="ARBA" id="ARBA00022801"/>
    </source>
</evidence>
<comment type="catalytic activity">
    <reaction evidence="9">
        <text>a 5'-end NAD(+)-phospho-ribonucleoside in mRNA + H2O = a 5'-end phospho-adenosine-phospho-ribonucleoside in mRNA + beta-nicotinamide D-ribonucleotide + 2 H(+)</text>
        <dbReference type="Rhea" id="RHEA:60876"/>
        <dbReference type="Rhea" id="RHEA-COMP:15698"/>
        <dbReference type="Rhea" id="RHEA-COMP:15719"/>
        <dbReference type="ChEBI" id="CHEBI:14649"/>
        <dbReference type="ChEBI" id="CHEBI:15377"/>
        <dbReference type="ChEBI" id="CHEBI:15378"/>
        <dbReference type="ChEBI" id="CHEBI:144029"/>
        <dbReference type="ChEBI" id="CHEBI:144051"/>
    </reaction>
    <physiologicalReaction direction="left-to-right" evidence="9">
        <dbReference type="Rhea" id="RHEA:60877"/>
    </physiologicalReaction>
</comment>
<reference evidence="12 13" key="1">
    <citation type="submission" date="2023-08" db="EMBL/GenBank/DDBJ databases">
        <title>Microbacterium sp. nov., isolated from a waste landfill.</title>
        <authorList>
            <person name="Wen W."/>
        </authorList>
    </citation>
    <scope>NUCLEOTIDE SEQUENCE [LARGE SCALE GENOMIC DNA]</scope>
    <source>
        <strain evidence="12 13">ASV81</strain>
    </source>
</reference>
<dbReference type="Gene3D" id="3.90.79.20">
    <property type="match status" value="1"/>
</dbReference>
<dbReference type="InterPro" id="IPR015797">
    <property type="entry name" value="NUDIX_hydrolase-like_dom_sf"/>
</dbReference>
<evidence type="ECO:0000256" key="3">
    <source>
        <dbReference type="ARBA" id="ARBA00009595"/>
    </source>
</evidence>
<dbReference type="Proteomes" id="UP001230289">
    <property type="component" value="Unassembled WGS sequence"/>
</dbReference>
<feature type="compositionally biased region" description="Basic and acidic residues" evidence="10">
    <location>
        <begin position="7"/>
        <end position="17"/>
    </location>
</feature>
<evidence type="ECO:0000256" key="5">
    <source>
        <dbReference type="ARBA" id="ARBA00022723"/>
    </source>
</evidence>
<dbReference type="Gene3D" id="3.90.79.10">
    <property type="entry name" value="Nucleoside Triphosphate Pyrophosphohydrolase"/>
    <property type="match status" value="1"/>
</dbReference>
<sequence length="323" mass="35172">MTQPETVPEHADLDRAAAESVAPDEGSLEGAALDRAAEWREDPAVIERLRADPRTGVLVVRDRRVPMGDGPESGLILLDATDPVLGRTREWALLGRRPDGSGLLLALQDPDEDTDADGSWAAHWNDLREALPGLGEFDAEFVVSAIALAGWLRDAGFCPVCGGTAELRHAGWSRRCTSCGREHFPRTDPAVIVAVQSADGERLLLGANAQWKGRMYSCFAGFVEAGESLETTVQRELFEEAGVRLRDIAYFASQPWPFPRSLMVGFHATAVEEDSVHGDGEEIIDVRWLTRAEIRSSLAGEGPVGLPSSASIANRLILDWLRR</sequence>
<evidence type="ECO:0000256" key="7">
    <source>
        <dbReference type="ARBA" id="ARBA00022842"/>
    </source>
</evidence>